<protein>
    <submittedName>
        <fullName evidence="5">Uncharacterized protein</fullName>
    </submittedName>
</protein>
<dbReference type="InterPro" id="IPR015424">
    <property type="entry name" value="PyrdxlP-dep_Trfase"/>
</dbReference>
<dbReference type="PANTHER" id="PTHR43807:SF20">
    <property type="entry name" value="FI04487P"/>
    <property type="match status" value="1"/>
</dbReference>
<dbReference type="SUPFAM" id="SSF53383">
    <property type="entry name" value="PLP-dependent transferases"/>
    <property type="match status" value="1"/>
</dbReference>
<organism evidence="5 6">
    <name type="scientific">Rotaria sordida</name>
    <dbReference type="NCBI Taxonomy" id="392033"/>
    <lineage>
        <taxon>Eukaryota</taxon>
        <taxon>Metazoa</taxon>
        <taxon>Spiralia</taxon>
        <taxon>Gnathifera</taxon>
        <taxon>Rotifera</taxon>
        <taxon>Eurotatoria</taxon>
        <taxon>Bdelloidea</taxon>
        <taxon>Philodinida</taxon>
        <taxon>Philodinidae</taxon>
        <taxon>Rotaria</taxon>
    </lineage>
</organism>
<gene>
    <name evidence="5" type="ORF">FNK824_LOCUS22079</name>
</gene>
<evidence type="ECO:0000256" key="3">
    <source>
        <dbReference type="ARBA" id="ARBA00022679"/>
    </source>
</evidence>
<dbReference type="InterPro" id="IPR015422">
    <property type="entry name" value="PyrdxlP-dep_Trfase_small"/>
</dbReference>
<keyword evidence="2" id="KW-0032">Aminotransferase</keyword>
<dbReference type="EMBL" id="CAJOBE010004392">
    <property type="protein sequence ID" value="CAF3929756.1"/>
    <property type="molecule type" value="Genomic_DNA"/>
</dbReference>
<keyword evidence="3" id="KW-0808">Transferase</keyword>
<dbReference type="GO" id="GO:0005739">
    <property type="term" value="C:mitochondrion"/>
    <property type="evidence" value="ECO:0007669"/>
    <property type="project" value="TreeGrafter"/>
</dbReference>
<keyword evidence="4" id="KW-0663">Pyridoxal phosphate</keyword>
<dbReference type="AlphaFoldDB" id="A0A819J8N0"/>
<evidence type="ECO:0000313" key="5">
    <source>
        <dbReference type="EMBL" id="CAF3929756.1"/>
    </source>
</evidence>
<comment type="cofactor">
    <cofactor evidence="1">
        <name>pyridoxal 5'-phosphate</name>
        <dbReference type="ChEBI" id="CHEBI:597326"/>
    </cofactor>
</comment>
<evidence type="ECO:0000313" key="6">
    <source>
        <dbReference type="Proteomes" id="UP000663874"/>
    </source>
</evidence>
<proteinExistence type="predicted"/>
<name>A0A819J8N0_9BILA</name>
<comment type="caution">
    <text evidence="5">The sequence shown here is derived from an EMBL/GenBank/DDBJ whole genome shotgun (WGS) entry which is preliminary data.</text>
</comment>
<dbReference type="Proteomes" id="UP000663874">
    <property type="component" value="Unassembled WGS sequence"/>
</dbReference>
<evidence type="ECO:0000256" key="2">
    <source>
        <dbReference type="ARBA" id="ARBA00022576"/>
    </source>
</evidence>
<sequence>MTSSDDSSKMKTSNEKSNNLLAKRYIGLEKSIWTELNVLPIVHKAINLGQGFIDYAPPYYFIDLYKETLDDPNIFLHQYTREMGHRRLVEAISNVYSPYFNRKIDPLTEILVTDGATQSLFNCIHSFINPDDEVKYLSSFLQYFLKLMNA</sequence>
<dbReference type="Gene3D" id="3.90.1150.10">
    <property type="entry name" value="Aspartate Aminotransferase, domain 1"/>
    <property type="match status" value="1"/>
</dbReference>
<dbReference type="PANTHER" id="PTHR43807">
    <property type="entry name" value="FI04487P"/>
    <property type="match status" value="1"/>
</dbReference>
<evidence type="ECO:0000256" key="1">
    <source>
        <dbReference type="ARBA" id="ARBA00001933"/>
    </source>
</evidence>
<dbReference type="InterPro" id="IPR015421">
    <property type="entry name" value="PyrdxlP-dep_Trfase_major"/>
</dbReference>
<dbReference type="GO" id="GO:0016212">
    <property type="term" value="F:kynurenine-oxoglutarate transaminase activity"/>
    <property type="evidence" value="ECO:0007669"/>
    <property type="project" value="TreeGrafter"/>
</dbReference>
<dbReference type="InterPro" id="IPR051326">
    <property type="entry name" value="Kynurenine-oxoglutarate_AT"/>
</dbReference>
<reference evidence="5" key="1">
    <citation type="submission" date="2021-02" db="EMBL/GenBank/DDBJ databases">
        <authorList>
            <person name="Nowell W R."/>
        </authorList>
    </citation>
    <scope>NUCLEOTIDE SEQUENCE</scope>
</reference>
<accession>A0A819J8N0</accession>
<dbReference type="Gene3D" id="3.40.640.10">
    <property type="entry name" value="Type I PLP-dependent aspartate aminotransferase-like (Major domain)"/>
    <property type="match status" value="1"/>
</dbReference>
<evidence type="ECO:0000256" key="4">
    <source>
        <dbReference type="ARBA" id="ARBA00022898"/>
    </source>
</evidence>